<proteinExistence type="predicted"/>
<dbReference type="GO" id="GO:0004519">
    <property type="term" value="F:endonuclease activity"/>
    <property type="evidence" value="ECO:0007669"/>
    <property type="project" value="UniProtKB-KW"/>
</dbReference>
<evidence type="ECO:0000313" key="9">
    <source>
        <dbReference type="Proteomes" id="UP000765507"/>
    </source>
</evidence>
<comment type="caution">
    <text evidence="8">The sequence shown here is derived from an EMBL/GenBank/DDBJ whole genome shotgun (WGS) entry which is preliminary data.</text>
</comment>
<feature type="region of interest" description="Disordered" evidence="6">
    <location>
        <begin position="133"/>
        <end position="165"/>
    </location>
</feature>
<accession>A0A8T1T2K2</accession>
<dbReference type="GO" id="GO:0016779">
    <property type="term" value="F:nucleotidyltransferase activity"/>
    <property type="evidence" value="ECO:0007669"/>
    <property type="project" value="UniProtKB-KW"/>
</dbReference>
<name>A0A8T1T2K2_CHESE</name>
<dbReference type="InterPro" id="IPR040643">
    <property type="entry name" value="MLVIN_C"/>
</dbReference>
<protein>
    <recommendedName>
        <fullName evidence="7">Murine leukemia virus integrase C-terminal domain-containing protein</fullName>
    </recommendedName>
</protein>
<keyword evidence="1" id="KW-0808">Transferase</keyword>
<evidence type="ECO:0000259" key="7">
    <source>
        <dbReference type="Pfam" id="PF18697"/>
    </source>
</evidence>
<dbReference type="GO" id="GO:0016787">
    <property type="term" value="F:hydrolase activity"/>
    <property type="evidence" value="ECO:0007669"/>
    <property type="project" value="UniProtKB-KW"/>
</dbReference>
<keyword evidence="3" id="KW-0540">Nuclease</keyword>
<dbReference type="OrthoDB" id="9046276at2759"/>
<keyword evidence="9" id="KW-1185">Reference proteome</keyword>
<sequence>LALTRIRRAPRKGLKLSPFELVFGFPPRILIPGFREDVNWEMGKDSLWKQVSGLQSVSLQLHRYAVPFQALPLDQPVHPFQIGDQVLVKKWKRDPLTPRWDGPHTVSLISQASVKVLGSDKWTHHTRVKWFLNPNPETESSEEDTSPLPAPAPDARGGTGEDSTWEYQQLDGLKGLFRKR</sequence>
<dbReference type="Pfam" id="PF18697">
    <property type="entry name" value="MLVIN_C"/>
    <property type="match status" value="1"/>
</dbReference>
<evidence type="ECO:0000256" key="5">
    <source>
        <dbReference type="ARBA" id="ARBA00022801"/>
    </source>
</evidence>
<reference evidence="8 9" key="1">
    <citation type="journal article" date="2020" name="G3 (Bethesda)">
        <title>Draft Genome of the Common Snapping Turtle, Chelydra serpentina, a Model for Phenotypic Plasticity in Reptiles.</title>
        <authorList>
            <person name="Das D."/>
            <person name="Singh S.K."/>
            <person name="Bierstedt J."/>
            <person name="Erickson A."/>
            <person name="Galli G.L.J."/>
            <person name="Crossley D.A. 2nd"/>
            <person name="Rhen T."/>
        </authorList>
    </citation>
    <scope>NUCLEOTIDE SEQUENCE [LARGE SCALE GENOMIC DNA]</scope>
    <source>
        <strain evidence="8">KW</strain>
    </source>
</reference>
<keyword evidence="5" id="KW-0378">Hydrolase</keyword>
<dbReference type="Gene3D" id="2.30.30.850">
    <property type="match status" value="1"/>
</dbReference>
<dbReference type="AlphaFoldDB" id="A0A8T1T2K2"/>
<evidence type="ECO:0000256" key="2">
    <source>
        <dbReference type="ARBA" id="ARBA00022695"/>
    </source>
</evidence>
<dbReference type="EMBL" id="JAHGAV010000041">
    <property type="protein sequence ID" value="KAG6935722.1"/>
    <property type="molecule type" value="Genomic_DNA"/>
</dbReference>
<keyword evidence="2" id="KW-0548">Nucleotidyltransferase</keyword>
<gene>
    <name evidence="8" type="ORF">G0U57_014412</name>
</gene>
<evidence type="ECO:0000256" key="6">
    <source>
        <dbReference type="SAM" id="MobiDB-lite"/>
    </source>
</evidence>
<keyword evidence="4" id="KW-0255">Endonuclease</keyword>
<evidence type="ECO:0000256" key="1">
    <source>
        <dbReference type="ARBA" id="ARBA00022679"/>
    </source>
</evidence>
<evidence type="ECO:0000256" key="4">
    <source>
        <dbReference type="ARBA" id="ARBA00022759"/>
    </source>
</evidence>
<evidence type="ECO:0000313" key="8">
    <source>
        <dbReference type="EMBL" id="KAG6935722.1"/>
    </source>
</evidence>
<dbReference type="Proteomes" id="UP000765507">
    <property type="component" value="Unassembled WGS sequence"/>
</dbReference>
<feature type="non-terminal residue" evidence="8">
    <location>
        <position position="1"/>
    </location>
</feature>
<evidence type="ECO:0000256" key="3">
    <source>
        <dbReference type="ARBA" id="ARBA00022722"/>
    </source>
</evidence>
<organism evidence="8 9">
    <name type="scientific">Chelydra serpentina</name>
    <name type="common">Snapping turtle</name>
    <name type="synonym">Testudo serpentina</name>
    <dbReference type="NCBI Taxonomy" id="8475"/>
    <lineage>
        <taxon>Eukaryota</taxon>
        <taxon>Metazoa</taxon>
        <taxon>Chordata</taxon>
        <taxon>Craniata</taxon>
        <taxon>Vertebrata</taxon>
        <taxon>Euteleostomi</taxon>
        <taxon>Archelosauria</taxon>
        <taxon>Testudinata</taxon>
        <taxon>Testudines</taxon>
        <taxon>Cryptodira</taxon>
        <taxon>Durocryptodira</taxon>
        <taxon>Americhelydia</taxon>
        <taxon>Chelydroidea</taxon>
        <taxon>Chelydridae</taxon>
        <taxon>Chelydra</taxon>
    </lineage>
</organism>
<feature type="domain" description="Murine leukemia virus integrase C-terminal" evidence="7">
    <location>
        <begin position="78"/>
        <end position="129"/>
    </location>
</feature>